<name>A0ABV9NVU7_9BACI</name>
<dbReference type="RefSeq" id="WP_377910105.1">
    <property type="nucleotide sequence ID" value="NZ_JBHSGK010000013.1"/>
</dbReference>
<sequence length="86" mass="9690">MITAAVYYITVNAIGAAFFAADKRKARLGKWRIQEKTLLLWAFAGAAPLMIVTGRLIRHKTRTLVFRAAMPAAVLIHAGFWIWMLM</sequence>
<comment type="caution">
    <text evidence="2">The sequence shown here is derived from an EMBL/GenBank/DDBJ whole genome shotgun (WGS) entry which is preliminary data.</text>
</comment>
<dbReference type="EMBL" id="JBHSGK010000013">
    <property type="protein sequence ID" value="MFC4737513.1"/>
    <property type="molecule type" value="Genomic_DNA"/>
</dbReference>
<organism evidence="2 3">
    <name type="scientific">Bacillus daqingensis</name>
    <dbReference type="NCBI Taxonomy" id="872396"/>
    <lineage>
        <taxon>Bacteria</taxon>
        <taxon>Bacillati</taxon>
        <taxon>Bacillota</taxon>
        <taxon>Bacilli</taxon>
        <taxon>Bacillales</taxon>
        <taxon>Bacillaceae</taxon>
        <taxon>Bacillus</taxon>
    </lineage>
</organism>
<evidence type="ECO:0000313" key="2">
    <source>
        <dbReference type="EMBL" id="MFC4737513.1"/>
    </source>
</evidence>
<dbReference type="Pfam" id="PF06961">
    <property type="entry name" value="DUF1294"/>
    <property type="match status" value="1"/>
</dbReference>
<accession>A0ABV9NVU7</accession>
<keyword evidence="1" id="KW-0472">Membrane</keyword>
<proteinExistence type="predicted"/>
<keyword evidence="1" id="KW-1133">Transmembrane helix</keyword>
<dbReference type="Proteomes" id="UP001595896">
    <property type="component" value="Unassembled WGS sequence"/>
</dbReference>
<feature type="transmembrane region" description="Helical" evidence="1">
    <location>
        <begin position="64"/>
        <end position="84"/>
    </location>
</feature>
<keyword evidence="1" id="KW-0812">Transmembrane</keyword>
<dbReference type="InterPro" id="IPR010718">
    <property type="entry name" value="DUF1294"/>
</dbReference>
<evidence type="ECO:0000256" key="1">
    <source>
        <dbReference type="SAM" id="Phobius"/>
    </source>
</evidence>
<feature type="transmembrane region" description="Helical" evidence="1">
    <location>
        <begin position="38"/>
        <end position="57"/>
    </location>
</feature>
<protein>
    <submittedName>
        <fullName evidence="2">DUF1294 domain-containing protein</fullName>
    </submittedName>
</protein>
<evidence type="ECO:0000313" key="3">
    <source>
        <dbReference type="Proteomes" id="UP001595896"/>
    </source>
</evidence>
<gene>
    <name evidence="2" type="ORF">ACFO4L_13000</name>
</gene>
<keyword evidence="3" id="KW-1185">Reference proteome</keyword>
<reference evidence="3" key="1">
    <citation type="journal article" date="2019" name="Int. J. Syst. Evol. Microbiol.">
        <title>The Global Catalogue of Microorganisms (GCM) 10K type strain sequencing project: providing services to taxonomists for standard genome sequencing and annotation.</title>
        <authorList>
            <consortium name="The Broad Institute Genomics Platform"/>
            <consortium name="The Broad Institute Genome Sequencing Center for Infectious Disease"/>
            <person name="Wu L."/>
            <person name="Ma J."/>
        </authorList>
    </citation>
    <scope>NUCLEOTIDE SEQUENCE [LARGE SCALE GENOMIC DNA]</scope>
    <source>
        <strain evidence="3">JCM 12165</strain>
    </source>
</reference>